<dbReference type="eggNOG" id="arCOG01832">
    <property type="taxonomic scope" value="Archaea"/>
</dbReference>
<name>B5IAD9_ACIB4</name>
<comment type="similarity">
    <text evidence="1 2">Belongs to the small heat shock protein (HSP20) family.</text>
</comment>
<keyword evidence="4" id="KW-1185">Reference proteome</keyword>
<dbReference type="AlphaFoldDB" id="B5IAD9"/>
<dbReference type="Gene3D" id="2.60.40.790">
    <property type="match status" value="1"/>
</dbReference>
<protein>
    <submittedName>
        <fullName evidence="3">Heat shock protein Hsp20</fullName>
    </submittedName>
</protein>
<proteinExistence type="inferred from homology"/>
<keyword evidence="3" id="KW-0346">Stress response</keyword>
<dbReference type="SUPFAM" id="SSF49764">
    <property type="entry name" value="HSP20-like chaperones"/>
    <property type="match status" value="1"/>
</dbReference>
<dbReference type="PROSITE" id="PS01031">
    <property type="entry name" value="SHSP"/>
    <property type="match status" value="1"/>
</dbReference>
<dbReference type="KEGG" id="abi:Aboo_0406"/>
<dbReference type="Proteomes" id="UP000001400">
    <property type="component" value="Chromosome"/>
</dbReference>
<dbReference type="PANTHER" id="PTHR11527">
    <property type="entry name" value="HEAT-SHOCK PROTEIN 20 FAMILY MEMBER"/>
    <property type="match status" value="1"/>
</dbReference>
<dbReference type="CDD" id="cd06464">
    <property type="entry name" value="ACD_sHsps-like"/>
    <property type="match status" value="1"/>
</dbReference>
<dbReference type="OrthoDB" id="198277at2157"/>
<dbReference type="InterPro" id="IPR002068">
    <property type="entry name" value="A-crystallin/Hsp20_dom"/>
</dbReference>
<sequence>MMFGDRVFKEMYDIMTEMERELNAIRKEYTQDYKMPVMDMYETEDELVVIMELPGVKKEDIVLNVTPSTLEVTAELKEEKEDNRKYHKKERIIRKYYRSITLPTKVSVDNVDAKYENGMLIVRFKKEAGEKKRVEIH</sequence>
<evidence type="ECO:0000313" key="3">
    <source>
        <dbReference type="EMBL" id="ADD08217.1"/>
    </source>
</evidence>
<dbReference type="GeneID" id="8827349"/>
<dbReference type="InterPro" id="IPR031107">
    <property type="entry name" value="Small_HSP"/>
</dbReference>
<dbReference type="EMBL" id="CP001941">
    <property type="protein sequence ID" value="ADD08217.1"/>
    <property type="molecule type" value="Genomic_DNA"/>
</dbReference>
<dbReference type="InterPro" id="IPR008978">
    <property type="entry name" value="HSP20-like_chaperone"/>
</dbReference>
<evidence type="ECO:0000313" key="4">
    <source>
        <dbReference type="Proteomes" id="UP000001400"/>
    </source>
</evidence>
<evidence type="ECO:0000256" key="1">
    <source>
        <dbReference type="PROSITE-ProRule" id="PRU00285"/>
    </source>
</evidence>
<dbReference type="Pfam" id="PF00011">
    <property type="entry name" value="HSP20"/>
    <property type="match status" value="1"/>
</dbReference>
<dbReference type="STRING" id="439481.Aboo_0406"/>
<reference evidence="3" key="1">
    <citation type="submission" date="2010-02" db="EMBL/GenBank/DDBJ databases">
        <title>Complete sequence of Aciduliprofundum boonei T469.</title>
        <authorList>
            <consortium name="US DOE Joint Genome Institute"/>
            <person name="Lucas S."/>
            <person name="Copeland A."/>
            <person name="Lapidus A."/>
            <person name="Cheng J.-F."/>
            <person name="Bruce D."/>
            <person name="Goodwin L."/>
            <person name="Pitluck S."/>
            <person name="Saunders E."/>
            <person name="Detter J.C."/>
            <person name="Han C."/>
            <person name="Tapia R."/>
            <person name="Land M."/>
            <person name="Hauser L."/>
            <person name="Kyrpides N."/>
            <person name="Mikhailova N."/>
            <person name="Flores G."/>
            <person name="Reysenbach A.-L."/>
            <person name="Woyke T."/>
        </authorList>
    </citation>
    <scope>NUCLEOTIDE SEQUENCE</scope>
    <source>
        <strain evidence="3">T469</strain>
    </source>
</reference>
<evidence type="ECO:0000256" key="2">
    <source>
        <dbReference type="RuleBase" id="RU003616"/>
    </source>
</evidence>
<dbReference type="HOGENOM" id="CLU_046737_12_4_2"/>
<accession>B5IAD9</accession>
<dbReference type="RefSeq" id="WP_008082420.1">
    <property type="nucleotide sequence ID" value="NC_013926.1"/>
</dbReference>
<organism evidence="3 4">
    <name type="scientific">Aciduliprofundum boonei (strain DSM 19572 / T469)</name>
    <dbReference type="NCBI Taxonomy" id="439481"/>
    <lineage>
        <taxon>Archaea</taxon>
        <taxon>Methanobacteriati</taxon>
        <taxon>Thermoplasmatota</taxon>
        <taxon>DHVE2 group</taxon>
        <taxon>Candidatus Aciduliprofundum</taxon>
    </lineage>
</organism>
<gene>
    <name evidence="3" type="ordered locus">Aboo_0406</name>
</gene>